<gene>
    <name evidence="1" type="ORF">DILT_LOCUS17138</name>
</gene>
<proteinExistence type="predicted"/>
<dbReference type="Proteomes" id="UP000281553">
    <property type="component" value="Unassembled WGS sequence"/>
</dbReference>
<dbReference type="OrthoDB" id="6282199at2759"/>
<dbReference type="EMBL" id="UYRU01089579">
    <property type="protein sequence ID" value="VDN36802.1"/>
    <property type="molecule type" value="Genomic_DNA"/>
</dbReference>
<accession>A0A3P7QY38</accession>
<reference evidence="1 2" key="1">
    <citation type="submission" date="2018-11" db="EMBL/GenBank/DDBJ databases">
        <authorList>
            <consortium name="Pathogen Informatics"/>
        </authorList>
    </citation>
    <scope>NUCLEOTIDE SEQUENCE [LARGE SCALE GENOMIC DNA]</scope>
</reference>
<name>A0A3P7QY38_DIBLA</name>
<dbReference type="AlphaFoldDB" id="A0A3P7QY38"/>
<evidence type="ECO:0000313" key="1">
    <source>
        <dbReference type="EMBL" id="VDN36802.1"/>
    </source>
</evidence>
<sequence>MELRTTTFRLAERDGGRLTCIREDEVTRIPVTCPVSAAAKVIATDCQQNRRNVTTFRPVLDPATCSCLVRQETRTEACDCEKKNFMRVACAGNALIVSIGEFSSLPGDRHCTIKASQKTEPIDCPRNEEIVNPGTGCSVEMKGGLYRAEIRRWQEVENCRCVPRQKILHSLCSCQKPQTVEVCEDHSKLIVERLVFHRIGDRCMPNHQIINREIPCPEQKVWASPCSQEFRTVRVVFYKLLNQTCVRFTKALRQRCACPQPIRRLYCDGEGRWVKCLTEFLFNNEAKTCRISKQCVRWTPVCPPRRRITLASCTESTNFMQTLQTVEFSLDQPTCRCRVRKQAPWREFCRKLSFTLRGHIC</sequence>
<organism evidence="1 2">
    <name type="scientific">Dibothriocephalus latus</name>
    <name type="common">Fish tapeworm</name>
    <name type="synonym">Diphyllobothrium latum</name>
    <dbReference type="NCBI Taxonomy" id="60516"/>
    <lineage>
        <taxon>Eukaryota</taxon>
        <taxon>Metazoa</taxon>
        <taxon>Spiralia</taxon>
        <taxon>Lophotrochozoa</taxon>
        <taxon>Platyhelminthes</taxon>
        <taxon>Cestoda</taxon>
        <taxon>Eucestoda</taxon>
        <taxon>Diphyllobothriidea</taxon>
        <taxon>Diphyllobothriidae</taxon>
        <taxon>Dibothriocephalus</taxon>
    </lineage>
</organism>
<protein>
    <submittedName>
        <fullName evidence="1">Uncharacterized protein</fullName>
    </submittedName>
</protein>
<keyword evidence="2" id="KW-1185">Reference proteome</keyword>
<evidence type="ECO:0000313" key="2">
    <source>
        <dbReference type="Proteomes" id="UP000281553"/>
    </source>
</evidence>